<evidence type="ECO:0000259" key="5">
    <source>
        <dbReference type="PROSITE" id="PS52004"/>
    </source>
</evidence>
<dbReference type="GO" id="GO:0006633">
    <property type="term" value="P:fatty acid biosynthetic process"/>
    <property type="evidence" value="ECO:0007669"/>
    <property type="project" value="InterPro"/>
</dbReference>
<dbReference type="FunFam" id="3.40.47.10:FF:000029">
    <property type="entry name" value="3-oxoacyl-[acyl-carrier-protein] synthase 1"/>
    <property type="match status" value="1"/>
</dbReference>
<dbReference type="InterPro" id="IPR014031">
    <property type="entry name" value="Ketoacyl_synth_C"/>
</dbReference>
<dbReference type="EMBL" id="FOGI01000004">
    <property type="protein sequence ID" value="SER55315.1"/>
    <property type="molecule type" value="Genomic_DNA"/>
</dbReference>
<protein>
    <submittedName>
        <fullName evidence="6">3-oxoacyl-[acyl-carrier-protein] synthase II</fullName>
    </submittedName>
</protein>
<dbReference type="NCBIfam" id="NF005589">
    <property type="entry name" value="PRK07314.1"/>
    <property type="match status" value="1"/>
</dbReference>
<evidence type="ECO:0000256" key="1">
    <source>
        <dbReference type="ARBA" id="ARBA00008467"/>
    </source>
</evidence>
<organism evidence="6 7">
    <name type="scientific">Actinokineospora terrae</name>
    <dbReference type="NCBI Taxonomy" id="155974"/>
    <lineage>
        <taxon>Bacteria</taxon>
        <taxon>Bacillati</taxon>
        <taxon>Actinomycetota</taxon>
        <taxon>Actinomycetes</taxon>
        <taxon>Pseudonocardiales</taxon>
        <taxon>Pseudonocardiaceae</taxon>
        <taxon>Actinokineospora</taxon>
    </lineage>
</organism>
<evidence type="ECO:0000256" key="4">
    <source>
        <dbReference type="RuleBase" id="RU003694"/>
    </source>
</evidence>
<comment type="similarity">
    <text evidence="1 4">Belongs to the thiolase-like superfamily. Beta-ketoacyl-ACP synthases family.</text>
</comment>
<dbReference type="SUPFAM" id="SSF53901">
    <property type="entry name" value="Thiolase-like"/>
    <property type="match status" value="2"/>
</dbReference>
<dbReference type="Pfam" id="PF02801">
    <property type="entry name" value="Ketoacyl-synt_C"/>
    <property type="match status" value="1"/>
</dbReference>
<dbReference type="PANTHER" id="PTHR11712">
    <property type="entry name" value="POLYKETIDE SYNTHASE-RELATED"/>
    <property type="match status" value="1"/>
</dbReference>
<dbReference type="InterPro" id="IPR016039">
    <property type="entry name" value="Thiolase-like"/>
</dbReference>
<dbReference type="PROSITE" id="PS52004">
    <property type="entry name" value="KS3_2"/>
    <property type="match status" value="1"/>
</dbReference>
<dbReference type="Proteomes" id="UP000199051">
    <property type="component" value="Unassembled WGS sequence"/>
</dbReference>
<name>A0A1H9Q5B6_9PSEU</name>
<evidence type="ECO:0000313" key="7">
    <source>
        <dbReference type="Proteomes" id="UP000199051"/>
    </source>
</evidence>
<reference evidence="7" key="1">
    <citation type="submission" date="2016-10" db="EMBL/GenBank/DDBJ databases">
        <authorList>
            <person name="Varghese N."/>
            <person name="Submissions S."/>
        </authorList>
    </citation>
    <scope>NUCLEOTIDE SEQUENCE [LARGE SCALE GENOMIC DNA]</scope>
    <source>
        <strain evidence="7">DSM 44260</strain>
    </source>
</reference>
<feature type="domain" description="Ketosynthase family 3 (KS3)" evidence="5">
    <location>
        <begin position="5"/>
        <end position="411"/>
    </location>
</feature>
<dbReference type="InterPro" id="IPR018201">
    <property type="entry name" value="Ketoacyl_synth_AS"/>
</dbReference>
<dbReference type="InterPro" id="IPR014030">
    <property type="entry name" value="Ketoacyl_synth_N"/>
</dbReference>
<keyword evidence="7" id="KW-1185">Reference proteome</keyword>
<dbReference type="PANTHER" id="PTHR11712:SF336">
    <property type="entry name" value="3-OXOACYL-[ACYL-CARRIER-PROTEIN] SYNTHASE, MITOCHONDRIAL"/>
    <property type="match status" value="1"/>
</dbReference>
<dbReference type="SMART" id="SM00825">
    <property type="entry name" value="PKS_KS"/>
    <property type="match status" value="1"/>
</dbReference>
<dbReference type="AlphaFoldDB" id="A0A1H9Q5B6"/>
<evidence type="ECO:0000313" key="6">
    <source>
        <dbReference type="EMBL" id="SER55315.1"/>
    </source>
</evidence>
<keyword evidence="2 4" id="KW-0808">Transferase</keyword>
<dbReference type="GO" id="GO:0004315">
    <property type="term" value="F:3-oxoacyl-[acyl-carrier-protein] synthase activity"/>
    <property type="evidence" value="ECO:0007669"/>
    <property type="project" value="InterPro"/>
</dbReference>
<dbReference type="CDD" id="cd00834">
    <property type="entry name" value="KAS_I_II"/>
    <property type="match status" value="1"/>
</dbReference>
<keyword evidence="3" id="KW-0012">Acyltransferase</keyword>
<evidence type="ECO:0000256" key="2">
    <source>
        <dbReference type="ARBA" id="ARBA00022679"/>
    </source>
</evidence>
<dbReference type="PROSITE" id="PS00606">
    <property type="entry name" value="KS3_1"/>
    <property type="match status" value="1"/>
</dbReference>
<proteinExistence type="inferred from homology"/>
<dbReference type="InterPro" id="IPR020841">
    <property type="entry name" value="PKS_Beta-ketoAc_synthase_dom"/>
</dbReference>
<sequence length="420" mass="42532">MSAPGRTAVMTGIGMVTPAGRGLTATFDAQCEGRSGIVTPPRDHVVATWIENAGVAPDIDPATIYKRADPCLDRYVLLALAAADDAIADAGIAVGDNADPHRIATVVSSGGGGLLTYEDQAATRRDKGRTGISPYMIPGILPNMAAARIALRFGLRGYSAAIATACAAGAQSIAEGLRLIRAGEADVVVCGGTDAPLHPSIATGFVNARATANGWADPTQASRPFDSGRNGFVLSEGACVVVLESVEHAEARGAAGYADIIGWGGTTDAHHLTAPRADGEGAAEAMRKAVKDAGLVPSDVEYINAHGTSTKRGDVAETKAVHDVFGTDGPAVSATKSVIGHSLAAAGAIEAAVTALAIAKGTLPPTFNLTDVDPGCDLDHVLDKPRQGPVSVALSNSFGFGGHNISLAVGPTSTTAKRFG</sequence>
<gene>
    <name evidence="6" type="ORF">SAMN04487818_10480</name>
</gene>
<accession>A0A1H9Q5B6</accession>
<evidence type="ECO:0000256" key="3">
    <source>
        <dbReference type="ARBA" id="ARBA00023315"/>
    </source>
</evidence>
<dbReference type="Gene3D" id="3.40.47.10">
    <property type="match status" value="1"/>
</dbReference>
<dbReference type="RefSeq" id="WP_245782284.1">
    <property type="nucleotide sequence ID" value="NZ_FOGI01000004.1"/>
</dbReference>
<dbReference type="Pfam" id="PF00109">
    <property type="entry name" value="ketoacyl-synt"/>
    <property type="match status" value="1"/>
</dbReference>
<dbReference type="STRING" id="155974.SAMN04487818_10480"/>
<dbReference type="InterPro" id="IPR000794">
    <property type="entry name" value="Beta-ketoacyl_synthase"/>
</dbReference>